<evidence type="ECO:0000313" key="5">
    <source>
        <dbReference type="EMBL" id="KAI9550965.1"/>
    </source>
</evidence>
<comment type="subcellular location">
    <subcellularLocation>
        <location evidence="1">Membrane</location>
        <topology evidence="1">Multi-pass membrane protein</topology>
    </subcellularLocation>
</comment>
<dbReference type="PANTHER" id="PTHR43394">
    <property type="entry name" value="ATP-DEPENDENT PERMEASE MDL1, MITOCHONDRIAL"/>
    <property type="match status" value="1"/>
</dbReference>
<evidence type="ECO:0000256" key="2">
    <source>
        <dbReference type="ARBA" id="ARBA00022692"/>
    </source>
</evidence>
<evidence type="ECO:0000256" key="1">
    <source>
        <dbReference type="ARBA" id="ARBA00004141"/>
    </source>
</evidence>
<accession>A0AAD5PPZ6</accession>
<evidence type="ECO:0000313" key="6">
    <source>
        <dbReference type="Proteomes" id="UP000820818"/>
    </source>
</evidence>
<keyword evidence="6" id="KW-1185">Reference proteome</keyword>
<dbReference type="GO" id="GO:0015421">
    <property type="term" value="F:ABC-type oligopeptide transporter activity"/>
    <property type="evidence" value="ECO:0007669"/>
    <property type="project" value="TreeGrafter"/>
</dbReference>
<keyword evidence="2" id="KW-0812">Transmembrane</keyword>
<protein>
    <submittedName>
        <fullName evidence="5">ABC protein</fullName>
    </submittedName>
</protein>
<dbReference type="Proteomes" id="UP000820818">
    <property type="component" value="Unassembled WGS sequence"/>
</dbReference>
<comment type="caution">
    <text evidence="5">The sequence shown here is derived from an EMBL/GenBank/DDBJ whole genome shotgun (WGS) entry which is preliminary data.</text>
</comment>
<dbReference type="EMBL" id="WJBH02000068">
    <property type="protein sequence ID" value="KAI9550965.1"/>
    <property type="molecule type" value="Genomic_DNA"/>
</dbReference>
<reference evidence="5" key="1">
    <citation type="submission" date="2022-05" db="EMBL/GenBank/DDBJ databases">
        <title>A multi-omics perspective on studying reproductive biology in Daphnia sinensis.</title>
        <authorList>
            <person name="Jia J."/>
        </authorList>
    </citation>
    <scope>NUCLEOTIDE SEQUENCE</scope>
    <source>
        <strain evidence="5">WSL</strain>
    </source>
</reference>
<dbReference type="GO" id="GO:0005743">
    <property type="term" value="C:mitochondrial inner membrane"/>
    <property type="evidence" value="ECO:0007669"/>
    <property type="project" value="TreeGrafter"/>
</dbReference>
<dbReference type="InterPro" id="IPR039421">
    <property type="entry name" value="Type_1_exporter"/>
</dbReference>
<evidence type="ECO:0000256" key="4">
    <source>
        <dbReference type="ARBA" id="ARBA00023136"/>
    </source>
</evidence>
<dbReference type="Gene3D" id="1.20.1560.10">
    <property type="entry name" value="ABC transporter type 1, transmembrane domain"/>
    <property type="match status" value="1"/>
</dbReference>
<dbReference type="SUPFAM" id="SSF52540">
    <property type="entry name" value="P-loop containing nucleoside triphosphate hydrolases"/>
    <property type="match status" value="1"/>
</dbReference>
<keyword evidence="4" id="KW-0472">Membrane</keyword>
<dbReference type="AlphaFoldDB" id="A0AAD5PPZ6"/>
<organism evidence="5 6">
    <name type="scientific">Daphnia sinensis</name>
    <dbReference type="NCBI Taxonomy" id="1820382"/>
    <lineage>
        <taxon>Eukaryota</taxon>
        <taxon>Metazoa</taxon>
        <taxon>Ecdysozoa</taxon>
        <taxon>Arthropoda</taxon>
        <taxon>Crustacea</taxon>
        <taxon>Branchiopoda</taxon>
        <taxon>Diplostraca</taxon>
        <taxon>Cladocera</taxon>
        <taxon>Anomopoda</taxon>
        <taxon>Daphniidae</taxon>
        <taxon>Daphnia</taxon>
        <taxon>Daphnia similis group</taxon>
    </lineage>
</organism>
<dbReference type="Gene3D" id="3.40.50.300">
    <property type="entry name" value="P-loop containing nucleotide triphosphate hydrolases"/>
    <property type="match status" value="1"/>
</dbReference>
<dbReference type="InterPro" id="IPR027417">
    <property type="entry name" value="P-loop_NTPase"/>
</dbReference>
<sequence>MKSEAVVQSALDKARQGRTTLIVAHRLTTIRNADTILVFNRGLIEEEGDHDTLMNKRVLYYHLVESQQQSAIPDQNLNPPEELGLIQGSLPQQLKAETKVPEKNGDSIQHHLPLQPKDDDVSIWKIFKLNKPEWGYITLGVIGSTILELSTPV</sequence>
<keyword evidence="3" id="KW-1133">Transmembrane helix</keyword>
<name>A0AAD5PPZ6_9CRUS</name>
<dbReference type="GO" id="GO:0005524">
    <property type="term" value="F:ATP binding"/>
    <property type="evidence" value="ECO:0007669"/>
    <property type="project" value="InterPro"/>
</dbReference>
<dbReference type="InterPro" id="IPR036640">
    <property type="entry name" value="ABC1_TM_sf"/>
</dbReference>
<proteinExistence type="predicted"/>
<dbReference type="GO" id="GO:0090374">
    <property type="term" value="P:oligopeptide export from mitochondrion"/>
    <property type="evidence" value="ECO:0007669"/>
    <property type="project" value="TreeGrafter"/>
</dbReference>
<dbReference type="PANTHER" id="PTHR43394:SF27">
    <property type="entry name" value="ATP-DEPENDENT TRANSLOCASE ABCB1-LIKE"/>
    <property type="match status" value="1"/>
</dbReference>
<evidence type="ECO:0000256" key="3">
    <source>
        <dbReference type="ARBA" id="ARBA00022989"/>
    </source>
</evidence>
<gene>
    <name evidence="5" type="ORF">GHT06_005349</name>
</gene>